<gene>
    <name evidence="20" type="primary">HCRT</name>
</gene>
<evidence type="ECO:0000256" key="5">
    <source>
        <dbReference type="ARBA" id="ARBA00022824"/>
    </source>
</evidence>
<evidence type="ECO:0000256" key="6">
    <source>
        <dbReference type="ARBA" id="ARBA00023018"/>
    </source>
</evidence>
<dbReference type="AlphaFoldDB" id="A0A670JJE9"/>
<dbReference type="GO" id="GO:0005184">
    <property type="term" value="F:neuropeptide hormone activity"/>
    <property type="evidence" value="ECO:0007669"/>
    <property type="project" value="TreeGrafter"/>
</dbReference>
<accession>A0A670JJE9</accession>
<dbReference type="Ensembl" id="ENSPMRT00000026495.1">
    <property type="protein sequence ID" value="ENSPMRP00000024973.1"/>
    <property type="gene ID" value="ENSPMRG00000016142.1"/>
</dbReference>
<dbReference type="GO" id="GO:0045202">
    <property type="term" value="C:synapse"/>
    <property type="evidence" value="ECO:0007669"/>
    <property type="project" value="UniProtKB-SubCell"/>
</dbReference>
<dbReference type="GO" id="GO:0031771">
    <property type="term" value="F:type 1 orexin receptor binding"/>
    <property type="evidence" value="ECO:0007669"/>
    <property type="project" value="TreeGrafter"/>
</dbReference>
<dbReference type="GO" id="GO:0042755">
    <property type="term" value="P:eating behavior"/>
    <property type="evidence" value="ECO:0007669"/>
    <property type="project" value="TreeGrafter"/>
</dbReference>
<dbReference type="GO" id="GO:0001659">
    <property type="term" value="P:temperature homeostasis"/>
    <property type="evidence" value="ECO:0007669"/>
    <property type="project" value="TreeGrafter"/>
</dbReference>
<organism evidence="20 21">
    <name type="scientific">Podarcis muralis</name>
    <name type="common">Wall lizard</name>
    <name type="synonym">Lacerta muralis</name>
    <dbReference type="NCBI Taxonomy" id="64176"/>
    <lineage>
        <taxon>Eukaryota</taxon>
        <taxon>Metazoa</taxon>
        <taxon>Chordata</taxon>
        <taxon>Craniata</taxon>
        <taxon>Vertebrata</taxon>
        <taxon>Euteleostomi</taxon>
        <taxon>Lepidosauria</taxon>
        <taxon>Squamata</taxon>
        <taxon>Bifurcata</taxon>
        <taxon>Unidentata</taxon>
        <taxon>Episquamata</taxon>
        <taxon>Laterata</taxon>
        <taxon>Lacertibaenia</taxon>
        <taxon>Lacertidae</taxon>
        <taxon>Podarcis</taxon>
    </lineage>
</organism>
<evidence type="ECO:0000256" key="19">
    <source>
        <dbReference type="SAM" id="SignalP"/>
    </source>
</evidence>
<dbReference type="GO" id="GO:0030431">
    <property type="term" value="P:sleep"/>
    <property type="evidence" value="ECO:0007669"/>
    <property type="project" value="TreeGrafter"/>
</dbReference>
<evidence type="ECO:0000256" key="3">
    <source>
        <dbReference type="ARBA" id="ARBA00009198"/>
    </source>
</evidence>
<evidence type="ECO:0000256" key="2">
    <source>
        <dbReference type="ARBA" id="ARBA00004541"/>
    </source>
</evidence>
<dbReference type="OMA" id="HPCPGRR"/>
<comment type="subcellular location">
    <subcellularLocation>
        <location evidence="2">Cytoplasmic vesicle</location>
    </subcellularLocation>
    <subcellularLocation>
        <location evidence="1">Rough endoplasmic reticulum</location>
    </subcellularLocation>
    <subcellularLocation>
        <location evidence="11">Synapse</location>
    </subcellularLocation>
</comment>
<keyword evidence="10" id="KW-0968">Cytoplasmic vesicle</keyword>
<dbReference type="InterPro" id="IPR001704">
    <property type="entry name" value="Orexin"/>
</dbReference>
<comment type="similarity">
    <text evidence="3">Belongs to the orexin family.</text>
</comment>
<evidence type="ECO:0000256" key="8">
    <source>
        <dbReference type="ARBA" id="ARBA00023283"/>
    </source>
</evidence>
<feature type="signal peptide" evidence="19">
    <location>
        <begin position="1"/>
        <end position="29"/>
    </location>
</feature>
<evidence type="ECO:0000256" key="13">
    <source>
        <dbReference type="ARBA" id="ARBA00034351"/>
    </source>
</evidence>
<feature type="chain" id="PRO_5025390871" description="Hypocretin neuropeptide precursor" evidence="19">
    <location>
        <begin position="30"/>
        <end position="151"/>
    </location>
</feature>
<dbReference type="GO" id="GO:0048471">
    <property type="term" value="C:perinuclear region of cytoplasm"/>
    <property type="evidence" value="ECO:0007669"/>
    <property type="project" value="Ensembl"/>
</dbReference>
<dbReference type="Pfam" id="PF02072">
    <property type="entry name" value="Orexin"/>
    <property type="match status" value="1"/>
</dbReference>
<dbReference type="PANTHER" id="PTHR15173">
    <property type="entry name" value="OREXIN"/>
    <property type="match status" value="1"/>
</dbReference>
<evidence type="ECO:0000256" key="11">
    <source>
        <dbReference type="ARBA" id="ARBA00034103"/>
    </source>
</evidence>
<dbReference type="GeneTree" id="ENSGT00390000014272"/>
<reference evidence="20" key="2">
    <citation type="submission" date="2025-08" db="UniProtKB">
        <authorList>
            <consortium name="Ensembl"/>
        </authorList>
    </citation>
    <scope>IDENTIFICATION</scope>
</reference>
<keyword evidence="4" id="KW-0027">Amidation</keyword>
<dbReference type="GO" id="GO:0051971">
    <property type="term" value="P:positive regulation of transmission of nerve impulse"/>
    <property type="evidence" value="ECO:0007669"/>
    <property type="project" value="TreeGrafter"/>
</dbReference>
<dbReference type="PANTHER" id="PTHR15173:SF2">
    <property type="entry name" value="HYPOCRETIN NEUROPEPTIDE PRECURSOR"/>
    <property type="match status" value="1"/>
</dbReference>
<reference evidence="20" key="3">
    <citation type="submission" date="2025-09" db="UniProtKB">
        <authorList>
            <consortium name="Ensembl"/>
        </authorList>
    </citation>
    <scope>IDENTIFICATION</scope>
</reference>
<dbReference type="PRINTS" id="PR01091">
    <property type="entry name" value="OREXINPP"/>
</dbReference>
<dbReference type="GO" id="GO:0005791">
    <property type="term" value="C:rough endoplasmic reticulum"/>
    <property type="evidence" value="ECO:0007669"/>
    <property type="project" value="UniProtKB-SubCell"/>
</dbReference>
<keyword evidence="6" id="KW-0770">Synapse</keyword>
<dbReference type="GO" id="GO:0120162">
    <property type="term" value="P:positive regulation of cold-induced thermogenesis"/>
    <property type="evidence" value="ECO:0007669"/>
    <property type="project" value="Ensembl"/>
</dbReference>
<dbReference type="GO" id="GO:0031772">
    <property type="term" value="F:type 2 orexin receptor binding"/>
    <property type="evidence" value="ECO:0007669"/>
    <property type="project" value="TreeGrafter"/>
</dbReference>
<evidence type="ECO:0000256" key="16">
    <source>
        <dbReference type="ARBA" id="ARBA00034371"/>
    </source>
</evidence>
<comment type="function">
    <text evidence="18">Binds to orexin receptor HCRTR2/OX2R only. Stimulates food intake. Modulates pituitary luteinizing hormone secretion in an ovarian steroid-dependent manner.</text>
</comment>
<evidence type="ECO:0000256" key="12">
    <source>
        <dbReference type="ARBA" id="ARBA00034336"/>
    </source>
</evidence>
<dbReference type="Proteomes" id="UP000472272">
    <property type="component" value="Chromosome 13"/>
</dbReference>
<evidence type="ECO:0000256" key="14">
    <source>
        <dbReference type="ARBA" id="ARBA00034354"/>
    </source>
</evidence>
<protein>
    <recommendedName>
        <fullName evidence="12">Hypocretin neuropeptide precursor</fullName>
    </recommendedName>
    <alternativeName>
        <fullName evidence="16">Hypocretin</fullName>
    </alternativeName>
    <alternativeName>
        <fullName evidence="13">Orexin precursor</fullName>
    </alternativeName>
    <alternativeName>
        <fullName evidence="15">Prepro-orexin</fullName>
    </alternativeName>
    <alternativeName>
        <fullName evidence="14">Preprohypocretin</fullName>
    </alternativeName>
</protein>
<keyword evidence="7" id="KW-1015">Disulfide bond</keyword>
<reference evidence="20 21" key="1">
    <citation type="journal article" date="2019" name="Proc. Natl. Acad. Sci. U.S.A.">
        <title>Regulatory changes in pterin and carotenoid genes underlie balanced color polymorphisms in the wall lizard.</title>
        <authorList>
            <person name="Andrade P."/>
            <person name="Pinho C."/>
            <person name="Perez I de Lanuza G."/>
            <person name="Afonso S."/>
            <person name="Brejcha J."/>
            <person name="Rubin C.J."/>
            <person name="Wallerman O."/>
            <person name="Pereira P."/>
            <person name="Sabatino S.J."/>
            <person name="Bellati A."/>
            <person name="Pellitteri-Rosa D."/>
            <person name="Bosakova Z."/>
            <person name="Bunikis I."/>
            <person name="Carretero M.A."/>
            <person name="Feiner N."/>
            <person name="Marsik P."/>
            <person name="Pauperio F."/>
            <person name="Salvi D."/>
            <person name="Soler L."/>
            <person name="While G.M."/>
            <person name="Uller T."/>
            <person name="Font E."/>
            <person name="Andersson L."/>
            <person name="Carneiro M."/>
        </authorList>
    </citation>
    <scope>NUCLEOTIDE SEQUENCE</scope>
</reference>
<dbReference type="GO" id="GO:0046928">
    <property type="term" value="P:regulation of neurotransmitter secretion"/>
    <property type="evidence" value="ECO:0007669"/>
    <property type="project" value="TreeGrafter"/>
</dbReference>
<evidence type="ECO:0000256" key="17">
    <source>
        <dbReference type="ARBA" id="ARBA00045659"/>
    </source>
</evidence>
<evidence type="ECO:0000256" key="1">
    <source>
        <dbReference type="ARBA" id="ARBA00004427"/>
    </source>
</evidence>
<keyword evidence="8" id="KW-0873">Pyrrolidone carboxylic acid</keyword>
<evidence type="ECO:0000256" key="9">
    <source>
        <dbReference type="ARBA" id="ARBA00023320"/>
    </source>
</evidence>
<comment type="function">
    <text evidence="17">Binds to orexin receptors HCRTR1/OX1R and HCRTR2/OX2R with a high affinity. Stimulates food intake. Modulates pituitary luteinizing hormone secretion in an ovarian steroid-dependent manner.</text>
</comment>
<evidence type="ECO:0000313" key="20">
    <source>
        <dbReference type="Ensembl" id="ENSPMRP00000024973.1"/>
    </source>
</evidence>
<proteinExistence type="inferred from homology"/>
<dbReference type="GO" id="GO:0042594">
    <property type="term" value="P:response to starvation"/>
    <property type="evidence" value="ECO:0007669"/>
    <property type="project" value="TreeGrafter"/>
</dbReference>
<sequence>LIFIPLQVQRATLLLLFSLLCSTAMTKQAVPDCCRQKSCSCQLFELLHGTGNHAAGILTLGKRSSATATTKAFQSRLYQLLHSSENQAAGILTMGKRASGLGLGNTEDVPGSNRVTPAPYSAGPDPAMGCLAPLERDLPPGPKMGASDTIY</sequence>
<evidence type="ECO:0000256" key="15">
    <source>
        <dbReference type="ARBA" id="ARBA00034367"/>
    </source>
</evidence>
<evidence type="ECO:0000256" key="10">
    <source>
        <dbReference type="ARBA" id="ARBA00023329"/>
    </source>
</evidence>
<evidence type="ECO:0000256" key="7">
    <source>
        <dbReference type="ARBA" id="ARBA00023157"/>
    </source>
</evidence>
<keyword evidence="21" id="KW-1185">Reference proteome</keyword>
<evidence type="ECO:0000256" key="4">
    <source>
        <dbReference type="ARBA" id="ARBA00022815"/>
    </source>
</evidence>
<evidence type="ECO:0000256" key="18">
    <source>
        <dbReference type="ARBA" id="ARBA00046224"/>
    </source>
</evidence>
<dbReference type="GO" id="GO:0031410">
    <property type="term" value="C:cytoplasmic vesicle"/>
    <property type="evidence" value="ECO:0007669"/>
    <property type="project" value="UniProtKB-SubCell"/>
</dbReference>
<keyword evidence="19" id="KW-0732">Signal</keyword>
<keyword evidence="5" id="KW-0256">Endoplasmic reticulum</keyword>
<keyword evidence="9" id="KW-0527">Neuropeptide</keyword>
<dbReference type="GO" id="GO:0007218">
    <property type="term" value="P:neuropeptide signaling pathway"/>
    <property type="evidence" value="ECO:0007669"/>
    <property type="project" value="UniProtKB-KW"/>
</dbReference>
<name>A0A670JJE9_PODMU</name>
<evidence type="ECO:0000313" key="21">
    <source>
        <dbReference type="Proteomes" id="UP000472272"/>
    </source>
</evidence>